<protein>
    <submittedName>
        <fullName evidence="2">GNAT family N-acetyltransferase</fullName>
        <ecNumber evidence="2">2.3.1.-</ecNumber>
    </submittedName>
</protein>
<evidence type="ECO:0000313" key="3">
    <source>
        <dbReference type="Proteomes" id="UP001431429"/>
    </source>
</evidence>
<dbReference type="PROSITE" id="PS51186">
    <property type="entry name" value="GNAT"/>
    <property type="match status" value="1"/>
</dbReference>
<dbReference type="SUPFAM" id="SSF55729">
    <property type="entry name" value="Acyl-CoA N-acyltransferases (Nat)"/>
    <property type="match status" value="1"/>
</dbReference>
<feature type="domain" description="N-acetyltransferase" evidence="1">
    <location>
        <begin position="3"/>
        <end position="158"/>
    </location>
</feature>
<dbReference type="InterPro" id="IPR000182">
    <property type="entry name" value="GNAT_dom"/>
</dbReference>
<dbReference type="EMBL" id="JAMQAW010000003">
    <property type="protein sequence ID" value="MCM2387368.1"/>
    <property type="molecule type" value="Genomic_DNA"/>
</dbReference>
<name>A0ABT0UIV4_9ACTN</name>
<dbReference type="EC" id="2.3.1.-" evidence="2"/>
<proteinExistence type="predicted"/>
<keyword evidence="3" id="KW-1185">Reference proteome</keyword>
<dbReference type="InterPro" id="IPR016181">
    <property type="entry name" value="Acyl_CoA_acyltransferase"/>
</dbReference>
<dbReference type="RefSeq" id="WP_250917736.1">
    <property type="nucleotide sequence ID" value="NZ_JAMQAW010000003.1"/>
</dbReference>
<organism evidence="2 3">
    <name type="scientific">Streptomyces albipurpureus</name>
    <dbReference type="NCBI Taxonomy" id="2897419"/>
    <lineage>
        <taxon>Bacteria</taxon>
        <taxon>Bacillati</taxon>
        <taxon>Actinomycetota</taxon>
        <taxon>Actinomycetes</taxon>
        <taxon>Kitasatosporales</taxon>
        <taxon>Streptomycetaceae</taxon>
        <taxon>Streptomyces</taxon>
    </lineage>
</organism>
<comment type="caution">
    <text evidence="2">The sequence shown here is derived from an EMBL/GenBank/DDBJ whole genome shotgun (WGS) entry which is preliminary data.</text>
</comment>
<dbReference type="Gene3D" id="3.40.630.30">
    <property type="match status" value="1"/>
</dbReference>
<accession>A0ABT0UIV4</accession>
<reference evidence="2" key="1">
    <citation type="submission" date="2022-06" db="EMBL/GenBank/DDBJ databases">
        <title>Genome public.</title>
        <authorList>
            <person name="Sun Q."/>
        </authorList>
    </citation>
    <scope>NUCLEOTIDE SEQUENCE</scope>
    <source>
        <strain evidence="2">CWNU-1</strain>
    </source>
</reference>
<keyword evidence="2" id="KW-0808">Transferase</keyword>
<evidence type="ECO:0000259" key="1">
    <source>
        <dbReference type="PROSITE" id="PS51186"/>
    </source>
</evidence>
<dbReference type="Proteomes" id="UP001431429">
    <property type="component" value="Unassembled WGS sequence"/>
</dbReference>
<dbReference type="GO" id="GO:0016746">
    <property type="term" value="F:acyltransferase activity"/>
    <property type="evidence" value="ECO:0007669"/>
    <property type="project" value="UniProtKB-KW"/>
</dbReference>
<gene>
    <name evidence="2" type="ORF">NBG84_03400</name>
</gene>
<evidence type="ECO:0000313" key="2">
    <source>
        <dbReference type="EMBL" id="MCM2387368.1"/>
    </source>
</evidence>
<keyword evidence="2" id="KW-0012">Acyltransferase</keyword>
<dbReference type="Pfam" id="PF00583">
    <property type="entry name" value="Acetyltransf_1"/>
    <property type="match status" value="1"/>
</dbReference>
<sequence length="164" mass="18944">MRVEVVPAAERDRDVLGNLLQFYLYDFSELRDLDVTPQGGFAYHFLDDFLKERDREACLFKAGEILVGFSMTRQLDDSSREMSKFFVLRRHRRHGMGKAAAQQVLRRHPGHRTLSFDRANHAAAHFWPPLVSHLASGPVQRREIYPPDTAYAMSCLRFQVPQAP</sequence>